<protein>
    <submittedName>
        <fullName evidence="7">Ion transporter</fullName>
    </submittedName>
</protein>
<keyword evidence="3 5" id="KW-1133">Transmembrane helix</keyword>
<dbReference type="Pfam" id="PF00520">
    <property type="entry name" value="Ion_trans"/>
    <property type="match status" value="1"/>
</dbReference>
<evidence type="ECO:0000313" key="8">
    <source>
        <dbReference type="Proteomes" id="UP000526302"/>
    </source>
</evidence>
<evidence type="ECO:0000256" key="1">
    <source>
        <dbReference type="ARBA" id="ARBA00004141"/>
    </source>
</evidence>
<accession>A0A7K4C0F8</accession>
<dbReference type="AlphaFoldDB" id="A0A7K4C0F8"/>
<gene>
    <name evidence="7" type="ORF">GX950_03305</name>
</gene>
<dbReference type="PANTHER" id="PTHR10037:SF62">
    <property type="entry name" value="SODIUM CHANNEL PROTEIN 60E"/>
    <property type="match status" value="1"/>
</dbReference>
<dbReference type="PANTHER" id="PTHR10037">
    <property type="entry name" value="VOLTAGE-GATED CATION CHANNEL CALCIUM AND SODIUM"/>
    <property type="match status" value="1"/>
</dbReference>
<name>A0A7K4C0F8_9ARCH</name>
<evidence type="ECO:0000313" key="7">
    <source>
        <dbReference type="EMBL" id="NMA44809.1"/>
    </source>
</evidence>
<evidence type="ECO:0000256" key="5">
    <source>
        <dbReference type="SAM" id="Phobius"/>
    </source>
</evidence>
<dbReference type="SUPFAM" id="SSF81324">
    <property type="entry name" value="Voltage-gated potassium channels"/>
    <property type="match status" value="1"/>
</dbReference>
<dbReference type="InterPro" id="IPR043203">
    <property type="entry name" value="VGCC_Ca_Na"/>
</dbReference>
<comment type="subcellular location">
    <subcellularLocation>
        <location evidence="1">Membrane</location>
        <topology evidence="1">Multi-pass membrane protein</topology>
    </subcellularLocation>
</comment>
<feature type="transmembrane region" description="Helical" evidence="5">
    <location>
        <begin position="203"/>
        <end position="227"/>
    </location>
</feature>
<feature type="transmembrane region" description="Helical" evidence="5">
    <location>
        <begin position="132"/>
        <end position="157"/>
    </location>
</feature>
<dbReference type="EMBL" id="JAAZKV010000024">
    <property type="protein sequence ID" value="NMA44809.1"/>
    <property type="molecule type" value="Genomic_DNA"/>
</dbReference>
<dbReference type="Proteomes" id="UP000526302">
    <property type="component" value="Unassembled WGS sequence"/>
</dbReference>
<dbReference type="GO" id="GO:0005248">
    <property type="term" value="F:voltage-gated sodium channel activity"/>
    <property type="evidence" value="ECO:0007669"/>
    <property type="project" value="TreeGrafter"/>
</dbReference>
<evidence type="ECO:0000259" key="6">
    <source>
        <dbReference type="Pfam" id="PF00520"/>
    </source>
</evidence>
<feature type="domain" description="Ion transport" evidence="6">
    <location>
        <begin position="19"/>
        <end position="236"/>
    </location>
</feature>
<keyword evidence="4 5" id="KW-0472">Membrane</keyword>
<feature type="transmembrane region" description="Helical" evidence="5">
    <location>
        <begin position="20"/>
        <end position="38"/>
    </location>
</feature>
<dbReference type="Gene3D" id="1.20.120.350">
    <property type="entry name" value="Voltage-gated potassium channels. Chain C"/>
    <property type="match status" value="1"/>
</dbReference>
<dbReference type="InterPro" id="IPR027359">
    <property type="entry name" value="Volt_channel_dom_sf"/>
</dbReference>
<dbReference type="GO" id="GO:0001518">
    <property type="term" value="C:voltage-gated sodium channel complex"/>
    <property type="evidence" value="ECO:0007669"/>
    <property type="project" value="TreeGrafter"/>
</dbReference>
<keyword evidence="2 5" id="KW-0812">Transmembrane</keyword>
<feature type="transmembrane region" description="Helical" evidence="5">
    <location>
        <begin position="50"/>
        <end position="72"/>
    </location>
</feature>
<dbReference type="InterPro" id="IPR005821">
    <property type="entry name" value="Ion_trans_dom"/>
</dbReference>
<feature type="transmembrane region" description="Helical" evidence="5">
    <location>
        <begin position="169"/>
        <end position="191"/>
    </location>
</feature>
<evidence type="ECO:0000256" key="3">
    <source>
        <dbReference type="ARBA" id="ARBA00022989"/>
    </source>
</evidence>
<sequence>MSFGFKNIKAFCSSVAYSEWFSNFILALIIINAIVLGLETYPQLSYYSPIFSLIGNIVLFFFVVEAVIKIISVAPKFSKYFLNPWDLFDFSVTVFSFVPSIGPMINVVRIIRLLRIVRLVRKFDNLRIIVEALIKSLSSMFMVFLLLLLLLYVYGILGVQFFRDVDPQYWGTLGSSIITLFTISTTSNWDIKLMNTIDTYPFAWIYFFSFIILAALVLVNLFVGIMLHNVTEANHRSLAKKGILDRDDKILQEIKQIKKSIQKLEQKKK</sequence>
<reference evidence="7 8" key="1">
    <citation type="journal article" date="2020" name="Biotechnol. Biofuels">
        <title>New insights from the biogas microbiome by comprehensive genome-resolved metagenomics of nearly 1600 species originating from multiple anaerobic digesters.</title>
        <authorList>
            <person name="Campanaro S."/>
            <person name="Treu L."/>
            <person name="Rodriguez-R L.M."/>
            <person name="Kovalovszki A."/>
            <person name="Ziels R.M."/>
            <person name="Maus I."/>
            <person name="Zhu X."/>
            <person name="Kougias P.G."/>
            <person name="Basile A."/>
            <person name="Luo G."/>
            <person name="Schluter A."/>
            <person name="Konstantinidis K.T."/>
            <person name="Angelidaki I."/>
        </authorList>
    </citation>
    <scope>NUCLEOTIDE SEQUENCE [LARGE SCALE GENOMIC DNA]</scope>
    <source>
        <strain evidence="7">AS22ysBPME_79</strain>
    </source>
</reference>
<comment type="caution">
    <text evidence="7">The sequence shown here is derived from an EMBL/GenBank/DDBJ whole genome shotgun (WGS) entry which is preliminary data.</text>
</comment>
<evidence type="ECO:0000256" key="2">
    <source>
        <dbReference type="ARBA" id="ARBA00022692"/>
    </source>
</evidence>
<feature type="transmembrane region" description="Helical" evidence="5">
    <location>
        <begin position="92"/>
        <end position="111"/>
    </location>
</feature>
<organism evidence="7 8">
    <name type="scientific">Candidatus Iainarchaeum sp</name>
    <dbReference type="NCBI Taxonomy" id="3101447"/>
    <lineage>
        <taxon>Archaea</taxon>
        <taxon>Candidatus Iainarchaeota</taxon>
        <taxon>Candidatus Iainarchaeia</taxon>
        <taxon>Candidatus Iainarchaeales</taxon>
        <taxon>Candidatus Iainarchaeaceae</taxon>
        <taxon>Candidatus Iainarchaeum</taxon>
    </lineage>
</organism>
<dbReference type="Gene3D" id="1.10.287.70">
    <property type="match status" value="1"/>
</dbReference>
<evidence type="ECO:0000256" key="4">
    <source>
        <dbReference type="ARBA" id="ARBA00023136"/>
    </source>
</evidence>
<proteinExistence type="predicted"/>